<dbReference type="EMBL" id="CP123585">
    <property type="protein sequence ID" value="WZK91217.1"/>
    <property type="molecule type" value="Genomic_DNA"/>
</dbReference>
<reference evidence="4 5" key="1">
    <citation type="submission" date="2023-04" db="EMBL/GenBank/DDBJ databases">
        <title>Complete genome sequence of Alisedimentitalea scapharcae.</title>
        <authorList>
            <person name="Rong J.-C."/>
            <person name="Yi M.-L."/>
            <person name="Zhao Q."/>
        </authorList>
    </citation>
    <scope>NUCLEOTIDE SEQUENCE [LARGE SCALE GENOMIC DNA]</scope>
    <source>
        <strain evidence="4 5">KCTC 42119</strain>
        <plasmid evidence="4 5">unnamed4</plasmid>
    </source>
</reference>
<dbReference type="Gene3D" id="2.60.120.600">
    <property type="entry name" value="Domain of unknown function DUF1214, C-terminal domain"/>
    <property type="match status" value="1"/>
</dbReference>
<dbReference type="Pfam" id="PF06863">
    <property type="entry name" value="DUF1254"/>
    <property type="match status" value="1"/>
</dbReference>
<dbReference type="RefSeq" id="WP_343211921.1">
    <property type="nucleotide sequence ID" value="NZ_CP123585.1"/>
</dbReference>
<dbReference type="SUPFAM" id="SSF160935">
    <property type="entry name" value="VPA0735-like"/>
    <property type="match status" value="1"/>
</dbReference>
<evidence type="ECO:0000259" key="3">
    <source>
        <dbReference type="Pfam" id="PF06863"/>
    </source>
</evidence>
<keyword evidence="1" id="KW-0732">Signal</keyword>
<dbReference type="InterPro" id="IPR010679">
    <property type="entry name" value="DUF1254"/>
</dbReference>
<organism evidence="4 5">
    <name type="scientific">Aliisedimentitalea scapharcae</name>
    <dbReference type="NCBI Taxonomy" id="1524259"/>
    <lineage>
        <taxon>Bacteria</taxon>
        <taxon>Pseudomonadati</taxon>
        <taxon>Pseudomonadota</taxon>
        <taxon>Alphaproteobacteria</taxon>
        <taxon>Rhodobacterales</taxon>
        <taxon>Roseobacteraceae</taxon>
        <taxon>Aliisedimentitalea</taxon>
    </lineage>
</organism>
<gene>
    <name evidence="4" type="ORF">QEZ52_20745</name>
</gene>
<dbReference type="Gene3D" id="1.10.3360.10">
    <property type="entry name" value="VPA0735-like domain"/>
    <property type="match status" value="1"/>
</dbReference>
<dbReference type="PANTHER" id="PTHR36509">
    <property type="entry name" value="BLL3101 PROTEIN"/>
    <property type="match status" value="1"/>
</dbReference>
<geneLocation type="plasmid" evidence="4 5">
    <name>unnamed4</name>
</geneLocation>
<feature type="domain" description="DUF1254" evidence="3">
    <location>
        <begin position="101"/>
        <end position="226"/>
    </location>
</feature>
<evidence type="ECO:0000256" key="1">
    <source>
        <dbReference type="SAM" id="SignalP"/>
    </source>
</evidence>
<protein>
    <submittedName>
        <fullName evidence="4">DUF1214 domain-containing protein</fullName>
    </submittedName>
</protein>
<feature type="domain" description="DUF1214" evidence="2">
    <location>
        <begin position="386"/>
        <end position="495"/>
    </location>
</feature>
<dbReference type="InterPro" id="IPR010621">
    <property type="entry name" value="DUF1214"/>
</dbReference>
<keyword evidence="5" id="KW-1185">Reference proteome</keyword>
<dbReference type="InterPro" id="IPR037049">
    <property type="entry name" value="DUF1214_C_sf"/>
</dbReference>
<evidence type="ECO:0000313" key="4">
    <source>
        <dbReference type="EMBL" id="WZK91217.1"/>
    </source>
</evidence>
<feature type="chain" id="PRO_5047000218" evidence="1">
    <location>
        <begin position="30"/>
        <end position="515"/>
    </location>
</feature>
<sequence>MEKNMPNSMKYLLGSTAFTISLIVGSAMATTPTGPGFNDTGDILARSAEHTDIEYDIMVQRATQAAIHYMPAVAQVDFIKATVRAGGNYDTVNFVTRPFGSEKGFLTANDTTAYAWGSISAKDGPMVVEVPPMSDKIDYFGSFISAWHVPMVDVGSKGADEGNGGKYLFIPPEYDNEFGTAAELEEQGYIIVPNFDTHDASFSFRPTLLNGATHAEAGEHAKGIKIYSLEEAVSGEIEPTHYLDATELDYDCLPYYNMTFIEDINDVVQNNPVREKDRAIYSMLQSIGIKKDEPFEPTEMQKKAALEGLELAYSYMQKKFVTEGETVAPLWVKDGEKLSEWSFWNFGPQAKLGFPFEDGEEILIDKRAASYFYVTFLPNKLGGATFYLTGLRDSDGNMLNGEDTYKLNVPADVPAKDFWSAIVYNMETKNFNRGVDRVGASTKDLDNMVKNDDGSVDLYYAPNLDEVPDGYEANWVTTESATDANDWFFLFRLYRLESADWFKTWMLGDVENISK</sequence>
<evidence type="ECO:0000259" key="2">
    <source>
        <dbReference type="Pfam" id="PF06742"/>
    </source>
</evidence>
<dbReference type="Gene3D" id="2.60.40.1610">
    <property type="entry name" value="Domain of unknown function DUF1254"/>
    <property type="match status" value="1"/>
</dbReference>
<keyword evidence="4" id="KW-0614">Plasmid</keyword>
<dbReference type="PANTHER" id="PTHR36509:SF3">
    <property type="entry name" value="SIGNAL PEPTIDE PROTEIN"/>
    <property type="match status" value="1"/>
</dbReference>
<dbReference type="Proteomes" id="UP001623232">
    <property type="component" value="Plasmid unnamed4"/>
</dbReference>
<proteinExistence type="predicted"/>
<feature type="signal peptide" evidence="1">
    <location>
        <begin position="1"/>
        <end position="29"/>
    </location>
</feature>
<dbReference type="Pfam" id="PF06742">
    <property type="entry name" value="DUF1214"/>
    <property type="match status" value="1"/>
</dbReference>
<evidence type="ECO:0000313" key="5">
    <source>
        <dbReference type="Proteomes" id="UP001623232"/>
    </source>
</evidence>
<accession>A0ABZ2Y0Y8</accession>
<dbReference type="InterPro" id="IPR037050">
    <property type="entry name" value="DUF1254_sf"/>
</dbReference>
<name>A0ABZ2Y0Y8_9RHOB</name>